<accession>A0A2W5NTV8</accession>
<dbReference type="AlphaFoldDB" id="A0A2W5NTV8"/>
<reference evidence="1 2" key="1">
    <citation type="submission" date="2017-08" db="EMBL/GenBank/DDBJ databases">
        <title>Infants hospitalized years apart are colonized by the same room-sourced microbial strains.</title>
        <authorList>
            <person name="Brooks B."/>
            <person name="Olm M.R."/>
            <person name="Firek B.A."/>
            <person name="Baker R."/>
            <person name="Thomas B.C."/>
            <person name="Morowitz M.J."/>
            <person name="Banfield J.F."/>
        </authorList>
    </citation>
    <scope>NUCLEOTIDE SEQUENCE [LARGE SCALE GENOMIC DNA]</scope>
    <source>
        <strain evidence="1">S2_005_002_R2_33</strain>
    </source>
</reference>
<evidence type="ECO:0000313" key="2">
    <source>
        <dbReference type="Proteomes" id="UP000249082"/>
    </source>
</evidence>
<dbReference type="EMBL" id="QFPX01000005">
    <property type="protein sequence ID" value="PZQ55788.1"/>
    <property type="molecule type" value="Genomic_DNA"/>
</dbReference>
<gene>
    <name evidence="1" type="ORF">DI555_07105</name>
</gene>
<proteinExistence type="predicted"/>
<sequence length="155" mass="17159">MSPTTDLLIIGSFAAMVRGVLPAWREGRYRDVDFVGTPEAVEALLAFYRYEAVQPSPGRLFVTNRFGLAFDISLRGHLIPTVADHSDMMTVEINGREISCLVARPELIFALRDASSELVPVHADKARRDVEGYHEQGIEITPALAQAAAAFRMDR</sequence>
<organism evidence="1 2">
    <name type="scientific">Novosphingobium pentaromativorans</name>
    <dbReference type="NCBI Taxonomy" id="205844"/>
    <lineage>
        <taxon>Bacteria</taxon>
        <taxon>Pseudomonadati</taxon>
        <taxon>Pseudomonadota</taxon>
        <taxon>Alphaproteobacteria</taxon>
        <taxon>Sphingomonadales</taxon>
        <taxon>Sphingomonadaceae</taxon>
        <taxon>Novosphingobium</taxon>
    </lineage>
</organism>
<comment type="caution">
    <text evidence="1">The sequence shown here is derived from an EMBL/GenBank/DDBJ whole genome shotgun (WGS) entry which is preliminary data.</text>
</comment>
<dbReference type="Proteomes" id="UP000249082">
    <property type="component" value="Unassembled WGS sequence"/>
</dbReference>
<name>A0A2W5NTV8_9SPHN</name>
<protein>
    <submittedName>
        <fullName evidence="1">Uncharacterized protein</fullName>
    </submittedName>
</protein>
<evidence type="ECO:0000313" key="1">
    <source>
        <dbReference type="EMBL" id="PZQ55788.1"/>
    </source>
</evidence>